<evidence type="ECO:0000313" key="3">
    <source>
        <dbReference type="Proteomes" id="UP000053825"/>
    </source>
</evidence>
<gene>
    <name evidence="2" type="ORF">WH47_01703</name>
</gene>
<sequence>MNGFLHERGLAESLKCACGYECENWKHVLYGANIRLPGEFFKPNTAATTASSFVTQLRREMRLLQPTPGSRHGSRNTFVYKELNTTPYVFLRHDATRTPLQPTYDGPYEVLERGSRTFVIKVKDKPTRVTIERLKPADILNEDRVEETDGPEPAGGDITSISSPTADLPVGTGTREEPPVIQEPASNGSRQGRDTSHSARPRRKVRFPDRYQAGYN</sequence>
<evidence type="ECO:0000313" key="2">
    <source>
        <dbReference type="EMBL" id="KOC58841.1"/>
    </source>
</evidence>
<keyword evidence="3" id="KW-1185">Reference proteome</keyword>
<dbReference type="PANTHER" id="PTHR38681:SF1">
    <property type="entry name" value="RETROVIRUS-RELATED POL POLYPROTEIN FROM TRANSPOSON 412-LIKE PROTEIN"/>
    <property type="match status" value="1"/>
</dbReference>
<dbReference type="OrthoDB" id="7695055at2759"/>
<dbReference type="EMBL" id="KQ415050">
    <property type="protein sequence ID" value="KOC58841.1"/>
    <property type="molecule type" value="Genomic_DNA"/>
</dbReference>
<protein>
    <submittedName>
        <fullName evidence="2">Uncharacterized protein</fullName>
    </submittedName>
</protein>
<dbReference type="Proteomes" id="UP000053825">
    <property type="component" value="Unassembled WGS sequence"/>
</dbReference>
<accession>A0A0L7QK00</accession>
<organism evidence="2 3">
    <name type="scientific">Habropoda laboriosa</name>
    <dbReference type="NCBI Taxonomy" id="597456"/>
    <lineage>
        <taxon>Eukaryota</taxon>
        <taxon>Metazoa</taxon>
        <taxon>Ecdysozoa</taxon>
        <taxon>Arthropoda</taxon>
        <taxon>Hexapoda</taxon>
        <taxon>Insecta</taxon>
        <taxon>Pterygota</taxon>
        <taxon>Neoptera</taxon>
        <taxon>Endopterygota</taxon>
        <taxon>Hymenoptera</taxon>
        <taxon>Apocrita</taxon>
        <taxon>Aculeata</taxon>
        <taxon>Apoidea</taxon>
        <taxon>Anthophila</taxon>
        <taxon>Apidae</taxon>
        <taxon>Habropoda</taxon>
    </lineage>
</organism>
<dbReference type="STRING" id="597456.A0A0L7QK00"/>
<proteinExistence type="predicted"/>
<dbReference type="AlphaFoldDB" id="A0A0L7QK00"/>
<feature type="region of interest" description="Disordered" evidence="1">
    <location>
        <begin position="140"/>
        <end position="216"/>
    </location>
</feature>
<reference evidence="2 3" key="1">
    <citation type="submission" date="2015-07" db="EMBL/GenBank/DDBJ databases">
        <title>The genome of Habropoda laboriosa.</title>
        <authorList>
            <person name="Pan H."/>
            <person name="Kapheim K."/>
        </authorList>
    </citation>
    <scope>NUCLEOTIDE SEQUENCE [LARGE SCALE GENOMIC DNA]</scope>
    <source>
        <strain evidence="2">0110345459</strain>
    </source>
</reference>
<name>A0A0L7QK00_9HYME</name>
<dbReference type="PANTHER" id="PTHR38681">
    <property type="entry name" value="RETROVIRUS-RELATED POL POLYPROTEIN FROM TRANSPOSON 412-LIKE PROTEIN-RELATED"/>
    <property type="match status" value="1"/>
</dbReference>
<evidence type="ECO:0000256" key="1">
    <source>
        <dbReference type="SAM" id="MobiDB-lite"/>
    </source>
</evidence>